<dbReference type="PROSITE" id="PS51257">
    <property type="entry name" value="PROKAR_LIPOPROTEIN"/>
    <property type="match status" value="1"/>
</dbReference>
<evidence type="ECO:0000313" key="2">
    <source>
        <dbReference type="EMBL" id="KAG0544075.1"/>
    </source>
</evidence>
<comment type="caution">
    <text evidence="2">The sequence shown here is derived from an EMBL/GenBank/DDBJ whole genome shotgun (WGS) entry which is preliminary data.</text>
</comment>
<reference evidence="2" key="2">
    <citation type="submission" date="2020-10" db="EMBL/GenBank/DDBJ databases">
        <authorList>
            <person name="Cooper E.A."/>
            <person name="Brenton Z.W."/>
            <person name="Flinn B.S."/>
            <person name="Jenkins J."/>
            <person name="Shu S."/>
            <person name="Flowers D."/>
            <person name="Luo F."/>
            <person name="Wang Y."/>
            <person name="Xia P."/>
            <person name="Barry K."/>
            <person name="Daum C."/>
            <person name="Lipzen A."/>
            <person name="Yoshinaga Y."/>
            <person name="Schmutz J."/>
            <person name="Saski C."/>
            <person name="Vermerris W."/>
            <person name="Kresovich S."/>
        </authorList>
    </citation>
    <scope>NUCLEOTIDE SEQUENCE</scope>
</reference>
<proteinExistence type="predicted"/>
<evidence type="ECO:0000313" key="3">
    <source>
        <dbReference type="Proteomes" id="UP000807115"/>
    </source>
</evidence>
<dbReference type="EMBL" id="CM027681">
    <property type="protein sequence ID" value="KAG0544075.1"/>
    <property type="molecule type" value="Genomic_DNA"/>
</dbReference>
<protein>
    <submittedName>
        <fullName evidence="2">Uncharacterized protein</fullName>
    </submittedName>
</protein>
<feature type="region of interest" description="Disordered" evidence="1">
    <location>
        <begin position="1"/>
        <end position="22"/>
    </location>
</feature>
<name>A0A921UUS2_SORBI</name>
<sequence length="69" mass="7759">MKLKHHNLLIHPAPPRAAFHSHTPLPALSSCLLPLSRSQQSKKRKEEQQQQGSTIELTISRRTTSTCCC</sequence>
<dbReference type="AlphaFoldDB" id="A0A921UUS2"/>
<organism evidence="2 3">
    <name type="scientific">Sorghum bicolor</name>
    <name type="common">Sorghum</name>
    <name type="synonym">Sorghum vulgare</name>
    <dbReference type="NCBI Taxonomy" id="4558"/>
    <lineage>
        <taxon>Eukaryota</taxon>
        <taxon>Viridiplantae</taxon>
        <taxon>Streptophyta</taxon>
        <taxon>Embryophyta</taxon>
        <taxon>Tracheophyta</taxon>
        <taxon>Spermatophyta</taxon>
        <taxon>Magnoliopsida</taxon>
        <taxon>Liliopsida</taxon>
        <taxon>Poales</taxon>
        <taxon>Poaceae</taxon>
        <taxon>PACMAD clade</taxon>
        <taxon>Panicoideae</taxon>
        <taxon>Andropogonodae</taxon>
        <taxon>Andropogoneae</taxon>
        <taxon>Sorghinae</taxon>
        <taxon>Sorghum</taxon>
    </lineage>
</organism>
<evidence type="ECO:0000256" key="1">
    <source>
        <dbReference type="SAM" id="MobiDB-lite"/>
    </source>
</evidence>
<reference evidence="2" key="1">
    <citation type="journal article" date="2019" name="BMC Genomics">
        <title>A new reference genome for Sorghum bicolor reveals high levels of sequence similarity between sweet and grain genotypes: implications for the genetics of sugar metabolism.</title>
        <authorList>
            <person name="Cooper E.A."/>
            <person name="Brenton Z.W."/>
            <person name="Flinn B.S."/>
            <person name="Jenkins J."/>
            <person name="Shu S."/>
            <person name="Flowers D."/>
            <person name="Luo F."/>
            <person name="Wang Y."/>
            <person name="Xia P."/>
            <person name="Barry K."/>
            <person name="Daum C."/>
            <person name="Lipzen A."/>
            <person name="Yoshinaga Y."/>
            <person name="Schmutz J."/>
            <person name="Saski C."/>
            <person name="Vermerris W."/>
            <person name="Kresovich S."/>
        </authorList>
    </citation>
    <scope>NUCLEOTIDE SEQUENCE</scope>
</reference>
<accession>A0A921UUS2</accession>
<gene>
    <name evidence="2" type="ORF">BDA96_02G243700</name>
</gene>
<dbReference type="Proteomes" id="UP000807115">
    <property type="component" value="Chromosome 2"/>
</dbReference>
<feature type="region of interest" description="Disordered" evidence="1">
    <location>
        <begin position="36"/>
        <end position="56"/>
    </location>
</feature>